<dbReference type="InterPro" id="IPR029044">
    <property type="entry name" value="Nucleotide-diphossugar_trans"/>
</dbReference>
<evidence type="ECO:0000256" key="1">
    <source>
        <dbReference type="SAM" id="SignalP"/>
    </source>
</evidence>
<feature type="chain" id="PRO_5047014674" description="Glycosyltransferase like family 2" evidence="1">
    <location>
        <begin position="19"/>
        <end position="506"/>
    </location>
</feature>
<organism evidence="2 3">
    <name type="scientific">Micromonospora fiedleri</name>
    <dbReference type="NCBI Taxonomy" id="1157498"/>
    <lineage>
        <taxon>Bacteria</taxon>
        <taxon>Bacillati</taxon>
        <taxon>Actinomycetota</taxon>
        <taxon>Actinomycetes</taxon>
        <taxon>Micromonosporales</taxon>
        <taxon>Micromonosporaceae</taxon>
        <taxon>Micromonospora</taxon>
    </lineage>
</organism>
<evidence type="ECO:0000313" key="2">
    <source>
        <dbReference type="EMBL" id="MBL6280165.1"/>
    </source>
</evidence>
<reference evidence="2 3" key="1">
    <citation type="submission" date="2021-01" db="EMBL/GenBank/DDBJ databases">
        <title>Genome sequencing of Micromonospora fiedleri MG-37.</title>
        <authorList>
            <person name="Moreland P.E.J."/>
            <person name="Stach J.E.M."/>
        </authorList>
    </citation>
    <scope>NUCLEOTIDE SEQUENCE [LARGE SCALE GENOMIC DNA]</scope>
    <source>
        <strain evidence="2 3">MG-37</strain>
    </source>
</reference>
<dbReference type="RefSeq" id="WP_203224393.1">
    <property type="nucleotide sequence ID" value="NZ_JAETXL010000015.1"/>
</dbReference>
<proteinExistence type="predicted"/>
<comment type="caution">
    <text evidence="2">The sequence shown here is derived from an EMBL/GenBank/DDBJ whole genome shotgun (WGS) entry which is preliminary data.</text>
</comment>
<keyword evidence="1" id="KW-0732">Signal</keyword>
<dbReference type="EMBL" id="JAETXL010000015">
    <property type="protein sequence ID" value="MBL6280165.1"/>
    <property type="molecule type" value="Genomic_DNA"/>
</dbReference>
<feature type="signal peptide" evidence="1">
    <location>
        <begin position="1"/>
        <end position="18"/>
    </location>
</feature>
<dbReference type="Proteomes" id="UP000661193">
    <property type="component" value="Unassembled WGS sequence"/>
</dbReference>
<dbReference type="SUPFAM" id="SSF53448">
    <property type="entry name" value="Nucleotide-diphospho-sugar transferases"/>
    <property type="match status" value="1"/>
</dbReference>
<evidence type="ECO:0008006" key="4">
    <source>
        <dbReference type="Google" id="ProtNLM"/>
    </source>
</evidence>
<name>A0ABS1UZ32_9ACTN</name>
<gene>
    <name evidence="2" type="ORF">JMF97_28785</name>
</gene>
<sequence length="506" mass="53719">MTARHAAALCWAATAAVAVRGITGAAQTAASLRWLRRHRPAADATAADKANHGRHVLLILPMLREQTVIAPTVDYFTALAQSWGSATIVLATTEREHHDRHGAAGRLGELAAALRRRRTVAYLSRRFAGVLPADLLGQLAEASGDPTVDYRSRVEAAFQELPSTPELAAKLAADSNGRVRHHHHPDAGAVMVHQINHAGDAELRRLASAGVAPEAVWIGVYNADSRPHPDTLDALAAAPPAARVVQQSALHTLTLGGGSGLGGAVADGAALLQSRWSLAREIPRLRAQAAQAQRRSARWPRLGHCTGHGLFVRGDLWHDVNGLPTATMNEDLAFGYQLSAAREPIHVLPLLEIADSPTTVAALVRQHRQWFFSYPQYPAAARLAAAAQRSDSRTRAWLTAQGLARGALWLGQSPAIAATLLLPAIARRHRLAAASATAALSAYLIAPAALLARSGQPGAPRRFGTREAAGILTAALISSAGPWRCLLDLARAAMGGDHLVHDKTER</sequence>
<keyword evidence="3" id="KW-1185">Reference proteome</keyword>
<protein>
    <recommendedName>
        <fullName evidence="4">Glycosyltransferase like family 2</fullName>
    </recommendedName>
</protein>
<evidence type="ECO:0000313" key="3">
    <source>
        <dbReference type="Proteomes" id="UP000661193"/>
    </source>
</evidence>
<accession>A0ABS1UZ32</accession>